<dbReference type="Proteomes" id="UP001224890">
    <property type="component" value="Unassembled WGS sequence"/>
</dbReference>
<proteinExistence type="predicted"/>
<accession>A0AAJ0ET35</accession>
<feature type="compositionally biased region" description="Polar residues" evidence="1">
    <location>
        <begin position="184"/>
        <end position="194"/>
    </location>
</feature>
<evidence type="ECO:0000313" key="3">
    <source>
        <dbReference type="Proteomes" id="UP001224890"/>
    </source>
</evidence>
<keyword evidence="3" id="KW-1185">Reference proteome</keyword>
<gene>
    <name evidence="2" type="ORF">BDP55DRAFT_677390</name>
</gene>
<comment type="caution">
    <text evidence="2">The sequence shown here is derived from an EMBL/GenBank/DDBJ whole genome shotgun (WGS) entry which is preliminary data.</text>
</comment>
<reference evidence="2" key="1">
    <citation type="submission" date="2021-06" db="EMBL/GenBank/DDBJ databases">
        <title>Comparative genomics, transcriptomics and evolutionary studies reveal genomic signatures of adaptation to plant cell wall in hemibiotrophic fungi.</title>
        <authorList>
            <consortium name="DOE Joint Genome Institute"/>
            <person name="Baroncelli R."/>
            <person name="Diaz J.F."/>
            <person name="Benocci T."/>
            <person name="Peng M."/>
            <person name="Battaglia E."/>
            <person name="Haridas S."/>
            <person name="Andreopoulos W."/>
            <person name="Labutti K."/>
            <person name="Pangilinan J."/>
            <person name="Floch G.L."/>
            <person name="Makela M.R."/>
            <person name="Henrissat B."/>
            <person name="Grigoriev I.V."/>
            <person name="Crouch J.A."/>
            <person name="De Vries R.P."/>
            <person name="Sukno S.A."/>
            <person name="Thon M.R."/>
        </authorList>
    </citation>
    <scope>NUCLEOTIDE SEQUENCE</scope>
    <source>
        <strain evidence="2">CBS 193.32</strain>
    </source>
</reference>
<protein>
    <submittedName>
        <fullName evidence="2">Uncharacterized protein</fullName>
    </submittedName>
</protein>
<dbReference type="AlphaFoldDB" id="A0AAJ0ET35"/>
<organism evidence="2 3">
    <name type="scientific">Colletotrichum godetiae</name>
    <dbReference type="NCBI Taxonomy" id="1209918"/>
    <lineage>
        <taxon>Eukaryota</taxon>
        <taxon>Fungi</taxon>
        <taxon>Dikarya</taxon>
        <taxon>Ascomycota</taxon>
        <taxon>Pezizomycotina</taxon>
        <taxon>Sordariomycetes</taxon>
        <taxon>Hypocreomycetidae</taxon>
        <taxon>Glomerellales</taxon>
        <taxon>Glomerellaceae</taxon>
        <taxon>Colletotrichum</taxon>
        <taxon>Colletotrichum acutatum species complex</taxon>
    </lineage>
</organism>
<evidence type="ECO:0000313" key="2">
    <source>
        <dbReference type="EMBL" id="KAK1660124.1"/>
    </source>
</evidence>
<feature type="region of interest" description="Disordered" evidence="1">
    <location>
        <begin position="176"/>
        <end position="204"/>
    </location>
</feature>
<dbReference type="EMBL" id="JAHMHR010000052">
    <property type="protein sequence ID" value="KAK1660124.1"/>
    <property type="molecule type" value="Genomic_DNA"/>
</dbReference>
<name>A0AAJ0ET35_9PEZI</name>
<evidence type="ECO:0000256" key="1">
    <source>
        <dbReference type="SAM" id="MobiDB-lite"/>
    </source>
</evidence>
<dbReference type="RefSeq" id="XP_060424888.1">
    <property type="nucleotide sequence ID" value="XM_060575891.1"/>
</dbReference>
<sequence>MTIRTGVCLPVGGFSQPFRPLTRVMRVYSRRSSTTLSPRLFGFQSDLSDLGAPGNGGSTSRSRPFSDHFPHICTDCGLASGCTYSTLYTLFLFFSCPRIVVSSSVFMFALRYLGIDAGNVTLQSCGFRSPGRIPVVRSTYSVMSRRRVTQHSSPSIRAPVVESRHLLQVIPTPLMSSHRGLKSTMPSMTPNQVPRNEATSKKNG</sequence>
<dbReference type="GeneID" id="85460417"/>